<name>A0A410JP78_ORNRH</name>
<dbReference type="Proteomes" id="UP000287701">
    <property type="component" value="Chromosome"/>
</dbReference>
<keyword evidence="1" id="KW-0808">Transferase</keyword>
<dbReference type="Gene3D" id="3.90.550.10">
    <property type="entry name" value="Spore Coat Polysaccharide Biosynthesis Protein SpsA, Chain A"/>
    <property type="match status" value="1"/>
</dbReference>
<organism evidence="1 2">
    <name type="scientific">Ornithobacterium rhinotracheale</name>
    <dbReference type="NCBI Taxonomy" id="28251"/>
    <lineage>
        <taxon>Bacteria</taxon>
        <taxon>Pseudomonadati</taxon>
        <taxon>Bacteroidota</taxon>
        <taxon>Flavobacteriia</taxon>
        <taxon>Flavobacteriales</taxon>
        <taxon>Weeksellaceae</taxon>
        <taxon>Ornithobacterium</taxon>
    </lineage>
</organism>
<dbReference type="InterPro" id="IPR029044">
    <property type="entry name" value="Nucleotide-diphossugar_trans"/>
</dbReference>
<dbReference type="CDD" id="cd02513">
    <property type="entry name" value="CMP-NeuAc_Synthase"/>
    <property type="match status" value="1"/>
</dbReference>
<reference evidence="1 2" key="1">
    <citation type="submission" date="2019-01" db="EMBL/GenBank/DDBJ databases">
        <title>Whole Genome of Ornithobacterium rhinotracheale FARPER-174b.</title>
        <authorList>
            <person name="Tataje-Lavanda L.A."/>
            <person name="Montalvan A."/>
            <person name="Montesinos R."/>
            <person name="Zimic M."/>
            <person name="Fernandez-Sanchez M."/>
            <person name="Fernandez-Diaz M."/>
        </authorList>
    </citation>
    <scope>NUCLEOTIDE SEQUENCE [LARGE SCALE GENOMIC DNA]</scope>
    <source>
        <strain evidence="1 2">FARPER-174b</strain>
    </source>
</reference>
<sequence length="224" mass="25555">MKNIVVIPARGGSKRLPEKNIKMLGGKPLLTHSIDYAKTFDFIDDIVVSTDCNNIKEVAKQSSVRIIDRPAELAGDFTSTVEVLQHAVTTLNLDKDDNIILLQATNPLRPKKLLEEAMKIYTTNSYNSLFTVSRDTHKLGKIKGDKFIPFNYEFGMRSQDMEPLYYENGLLYITKKHLIDQGIIMNEESYPLFVEGHLGNVDIDDQYDFDFAEFVLKKTLRNES</sequence>
<dbReference type="AlphaFoldDB" id="A0A410JP78"/>
<protein>
    <submittedName>
        <fullName evidence="1">Acylneuraminate cytidylyltransferase family protein</fullName>
    </submittedName>
</protein>
<dbReference type="GO" id="GO:0008781">
    <property type="term" value="F:N-acylneuraminate cytidylyltransferase activity"/>
    <property type="evidence" value="ECO:0007669"/>
    <property type="project" value="TreeGrafter"/>
</dbReference>
<gene>
    <name evidence="1" type="ORF">EQP59_00395</name>
</gene>
<accession>A0A410JP78</accession>
<evidence type="ECO:0000313" key="1">
    <source>
        <dbReference type="EMBL" id="QAR29925.1"/>
    </source>
</evidence>
<dbReference type="PANTHER" id="PTHR21485:SF6">
    <property type="entry name" value="N-ACYLNEURAMINATE CYTIDYLYLTRANSFERASE-RELATED"/>
    <property type="match status" value="1"/>
</dbReference>
<dbReference type="InterPro" id="IPR050793">
    <property type="entry name" value="CMP-NeuNAc_synthase"/>
</dbReference>
<keyword evidence="1" id="KW-0548">Nucleotidyltransferase</keyword>
<dbReference type="OrthoDB" id="9805604at2"/>
<dbReference type="PANTHER" id="PTHR21485">
    <property type="entry name" value="HAD SUPERFAMILY MEMBERS CMAS AND KDSC"/>
    <property type="match status" value="1"/>
</dbReference>
<dbReference type="EMBL" id="CP035107">
    <property type="protein sequence ID" value="QAR29925.1"/>
    <property type="molecule type" value="Genomic_DNA"/>
</dbReference>
<proteinExistence type="predicted"/>
<dbReference type="RefSeq" id="WP_128500441.1">
    <property type="nucleotide sequence ID" value="NZ_CP035107.1"/>
</dbReference>
<evidence type="ECO:0000313" key="2">
    <source>
        <dbReference type="Proteomes" id="UP000287701"/>
    </source>
</evidence>
<dbReference type="Pfam" id="PF02348">
    <property type="entry name" value="CTP_transf_3"/>
    <property type="match status" value="1"/>
</dbReference>
<dbReference type="InterPro" id="IPR003329">
    <property type="entry name" value="Cytidylyl_trans"/>
</dbReference>
<dbReference type="SUPFAM" id="SSF53448">
    <property type="entry name" value="Nucleotide-diphospho-sugar transferases"/>
    <property type="match status" value="1"/>
</dbReference>